<feature type="compositionally biased region" description="Polar residues" evidence="1">
    <location>
        <begin position="258"/>
        <end position="284"/>
    </location>
</feature>
<name>A0AAV9P8V1_9PEZI</name>
<gene>
    <name evidence="2" type="ORF">LTR77_007494</name>
</gene>
<organism evidence="2 3">
    <name type="scientific">Saxophila tyrrhenica</name>
    <dbReference type="NCBI Taxonomy" id="1690608"/>
    <lineage>
        <taxon>Eukaryota</taxon>
        <taxon>Fungi</taxon>
        <taxon>Dikarya</taxon>
        <taxon>Ascomycota</taxon>
        <taxon>Pezizomycotina</taxon>
        <taxon>Dothideomycetes</taxon>
        <taxon>Dothideomycetidae</taxon>
        <taxon>Mycosphaerellales</taxon>
        <taxon>Extremaceae</taxon>
        <taxon>Saxophila</taxon>
    </lineage>
</organism>
<sequence length="370" mass="38630">METVKSAVGLGKSKEQDEEPVSGETGTGTTAEPYDAGNSSEAQEAAKEKPEQQDNEDTTGQDTSERKTQLGSSWLQSAIPFSNKKSKDSSDEQTSAGAPNDTPDQPKEAEDEPNRPPNHLGVNVPEGHSLDFAPPQPEQLSPAEAKKQEKMPEEENSTVASASAEGADDTQPTPRSPSSPSASKPSPAQLRGSRASIAPPPGKRVFNPSGENPGRIPTAGGRVLGEAASEDRRRRSVWSSSSETNTMPPLDKQGSPDPVTQSNTVSNTVPQSPNGEGSSKSAVDSATAAPPPAKEGKPEFNFAWGEGGEGAAEGSKAGTSTKTDDSSATPSKAEQVKESTTSGGGNNETPTKERRASRFGRFKEKMGMSK</sequence>
<feature type="compositionally biased region" description="Polar residues" evidence="1">
    <location>
        <begin position="69"/>
        <end position="80"/>
    </location>
</feature>
<evidence type="ECO:0000313" key="2">
    <source>
        <dbReference type="EMBL" id="KAK5167795.1"/>
    </source>
</evidence>
<dbReference type="GeneID" id="89928830"/>
<feature type="compositionally biased region" description="Basic and acidic residues" evidence="1">
    <location>
        <begin position="144"/>
        <end position="153"/>
    </location>
</feature>
<protein>
    <submittedName>
        <fullName evidence="2">Uncharacterized protein</fullName>
    </submittedName>
</protein>
<proteinExistence type="predicted"/>
<evidence type="ECO:0000256" key="1">
    <source>
        <dbReference type="SAM" id="MobiDB-lite"/>
    </source>
</evidence>
<accession>A0AAV9P8V1</accession>
<feature type="compositionally biased region" description="Low complexity" evidence="1">
    <location>
        <begin position="172"/>
        <end position="187"/>
    </location>
</feature>
<reference evidence="2 3" key="1">
    <citation type="submission" date="2023-08" db="EMBL/GenBank/DDBJ databases">
        <title>Black Yeasts Isolated from many extreme environments.</title>
        <authorList>
            <person name="Coleine C."/>
            <person name="Stajich J.E."/>
            <person name="Selbmann L."/>
        </authorList>
    </citation>
    <scope>NUCLEOTIDE SEQUENCE [LARGE SCALE GENOMIC DNA]</scope>
    <source>
        <strain evidence="2 3">CCFEE 5935</strain>
    </source>
</reference>
<feature type="compositionally biased region" description="Basic and acidic residues" evidence="1">
    <location>
        <begin position="104"/>
        <end position="114"/>
    </location>
</feature>
<comment type="caution">
    <text evidence="2">The sequence shown here is derived from an EMBL/GenBank/DDBJ whole genome shotgun (WGS) entry which is preliminary data.</text>
</comment>
<dbReference type="EMBL" id="JAVRRT010000011">
    <property type="protein sequence ID" value="KAK5167795.1"/>
    <property type="molecule type" value="Genomic_DNA"/>
</dbReference>
<dbReference type="RefSeq" id="XP_064657501.1">
    <property type="nucleotide sequence ID" value="XM_064804731.1"/>
</dbReference>
<feature type="compositionally biased region" description="Basic and acidic residues" evidence="1">
    <location>
        <begin position="350"/>
        <end position="370"/>
    </location>
</feature>
<dbReference type="Proteomes" id="UP001337655">
    <property type="component" value="Unassembled WGS sequence"/>
</dbReference>
<feature type="region of interest" description="Disordered" evidence="1">
    <location>
        <begin position="1"/>
        <end position="370"/>
    </location>
</feature>
<evidence type="ECO:0000313" key="3">
    <source>
        <dbReference type="Proteomes" id="UP001337655"/>
    </source>
</evidence>
<dbReference type="AlphaFoldDB" id="A0AAV9P8V1"/>
<keyword evidence="3" id="KW-1185">Reference proteome</keyword>